<dbReference type="KEGG" id="fes:HER31_16360"/>
<keyword evidence="4" id="KW-1185">Reference proteome</keyword>
<name>A0A6H1UKK0_9GAMM</name>
<organism evidence="3 4">
    <name type="scientific">Ferrimonas lipolytica</name>
    <dbReference type="NCBI Taxonomy" id="2724191"/>
    <lineage>
        <taxon>Bacteria</taxon>
        <taxon>Pseudomonadati</taxon>
        <taxon>Pseudomonadota</taxon>
        <taxon>Gammaproteobacteria</taxon>
        <taxon>Alteromonadales</taxon>
        <taxon>Ferrimonadaceae</taxon>
        <taxon>Ferrimonas</taxon>
    </lineage>
</organism>
<sequence>MMKKCHLALIVTAAMLAGCGNDSDNTALPQPTPEPVIEDPTPTPDPTEENLNDYNSINIAVAPDQQLGGSITVKIGKWVPCDSDYPTFCTDDGKNKETEFDYQKYQVETADLARVLGKSIRPDIMADGQFSLLDMALYLGKTREDLEVTLGEFNPQLDTYEFTVSYDYNRDGKFSVDDGSENFQSPDWWPANHYSNGEFLRDVNDAPMEAYYNRADTMPVQVDQNFRLRPYSKYMTERRQYVQRAEVERREAAGGKVIVPRIEVDFLDGRGYVTIATNVEVNNYNLRPDTYQDGVTTIADALMTLAEDMDMDVGLTWWPVTTNDAPIYSYALSRVNNQVAHGYWGWLMFVDGSPNGEATADQIAGFKSGDFNASMNYMSIADITAAPEGSFCPWLGKLDEKKARACKEDFAQSFGGNFVHIMPDNWVIDNPPEVISFKWDYQNTLWHTPEFFWDDGQLPWYDISQAVKPMDDSHFGWGIADCAVCHSQENTHVTGDSPALSDTTRPYYCASCHGSNGAPQGHGEMSRCHWCHTKEYAPKQHGAASLRVSAEEVECWQNSSQSTPCANAATMMMKPTDKADNVIEYSSDRMFPVNSDWSQSADFPDPYSCLTCHPNEVMVPTSDSHHQGY</sequence>
<protein>
    <submittedName>
        <fullName evidence="3">Uncharacterized protein</fullName>
    </submittedName>
</protein>
<dbReference type="PROSITE" id="PS51257">
    <property type="entry name" value="PROKAR_LIPOPROTEIN"/>
    <property type="match status" value="1"/>
</dbReference>
<proteinExistence type="predicted"/>
<evidence type="ECO:0000256" key="2">
    <source>
        <dbReference type="SAM" id="SignalP"/>
    </source>
</evidence>
<dbReference type="InterPro" id="IPR036280">
    <property type="entry name" value="Multihaem_cyt_sf"/>
</dbReference>
<keyword evidence="2" id="KW-0732">Signal</keyword>
<evidence type="ECO:0000256" key="1">
    <source>
        <dbReference type="SAM" id="MobiDB-lite"/>
    </source>
</evidence>
<dbReference type="RefSeq" id="WP_168662193.1">
    <property type="nucleotide sequence ID" value="NZ_CP051180.1"/>
</dbReference>
<dbReference type="Gene3D" id="3.90.10.10">
    <property type="entry name" value="Cytochrome C3"/>
    <property type="match status" value="1"/>
</dbReference>
<accession>A0A6H1UKK0</accession>
<reference evidence="3 4" key="1">
    <citation type="submission" date="2020-04" db="EMBL/GenBank/DDBJ databases">
        <title>Ferrimonas sp. S7 isolated from sea water.</title>
        <authorList>
            <person name="Bae S.S."/>
            <person name="Baek K."/>
        </authorList>
    </citation>
    <scope>NUCLEOTIDE SEQUENCE [LARGE SCALE GENOMIC DNA]</scope>
    <source>
        <strain evidence="3 4">S7</strain>
    </source>
</reference>
<dbReference type="AlphaFoldDB" id="A0A6H1UKK0"/>
<dbReference type="EMBL" id="CP051180">
    <property type="protein sequence ID" value="QIZ78332.1"/>
    <property type="molecule type" value="Genomic_DNA"/>
</dbReference>
<feature type="chain" id="PRO_5026162692" evidence="2">
    <location>
        <begin position="23"/>
        <end position="629"/>
    </location>
</feature>
<evidence type="ECO:0000313" key="3">
    <source>
        <dbReference type="EMBL" id="QIZ78332.1"/>
    </source>
</evidence>
<dbReference type="Proteomes" id="UP000501602">
    <property type="component" value="Chromosome"/>
</dbReference>
<dbReference type="SUPFAM" id="SSF48695">
    <property type="entry name" value="Multiheme cytochromes"/>
    <property type="match status" value="1"/>
</dbReference>
<gene>
    <name evidence="3" type="ORF">HER31_16360</name>
</gene>
<feature type="region of interest" description="Disordered" evidence="1">
    <location>
        <begin position="24"/>
        <end position="50"/>
    </location>
</feature>
<evidence type="ECO:0000313" key="4">
    <source>
        <dbReference type="Proteomes" id="UP000501602"/>
    </source>
</evidence>
<feature type="signal peptide" evidence="2">
    <location>
        <begin position="1"/>
        <end position="22"/>
    </location>
</feature>